<organism evidence="2 3">
    <name type="scientific">Fluviicoccus keumensis</name>
    <dbReference type="NCBI Taxonomy" id="1435465"/>
    <lineage>
        <taxon>Bacteria</taxon>
        <taxon>Pseudomonadati</taxon>
        <taxon>Pseudomonadota</taxon>
        <taxon>Gammaproteobacteria</taxon>
        <taxon>Moraxellales</taxon>
        <taxon>Moraxellaceae</taxon>
        <taxon>Fluviicoccus</taxon>
    </lineage>
</organism>
<keyword evidence="1" id="KW-0812">Transmembrane</keyword>
<dbReference type="PIRSF" id="PIRSF007580">
    <property type="entry name" value="UCP07580"/>
    <property type="match status" value="1"/>
</dbReference>
<feature type="transmembrane region" description="Helical" evidence="1">
    <location>
        <begin position="203"/>
        <end position="226"/>
    </location>
</feature>
<gene>
    <name evidence="2" type="ORF">EV700_2506</name>
</gene>
<dbReference type="AlphaFoldDB" id="A0A4Q7YNZ9"/>
<keyword evidence="3" id="KW-1185">Reference proteome</keyword>
<proteinExistence type="predicted"/>
<evidence type="ECO:0000313" key="2">
    <source>
        <dbReference type="EMBL" id="RZU38571.1"/>
    </source>
</evidence>
<evidence type="ECO:0000313" key="3">
    <source>
        <dbReference type="Proteomes" id="UP000292423"/>
    </source>
</evidence>
<name>A0A4Q7YNZ9_9GAMM</name>
<dbReference type="Proteomes" id="UP000292423">
    <property type="component" value="Unassembled WGS sequence"/>
</dbReference>
<protein>
    <recommendedName>
        <fullName evidence="4">Metal-dependent hydrolase</fullName>
    </recommendedName>
</protein>
<dbReference type="PANTHER" id="PTHR39456:SF1">
    <property type="entry name" value="METAL-DEPENDENT HYDROLASE"/>
    <property type="match status" value="1"/>
</dbReference>
<evidence type="ECO:0008006" key="4">
    <source>
        <dbReference type="Google" id="ProtNLM"/>
    </source>
</evidence>
<keyword evidence="1" id="KW-0472">Membrane</keyword>
<dbReference type="RefSeq" id="WP_207224667.1">
    <property type="nucleotide sequence ID" value="NZ_SHKX01000013.1"/>
</dbReference>
<dbReference type="PANTHER" id="PTHR39456">
    <property type="entry name" value="METAL-DEPENDENT HYDROLASE"/>
    <property type="match status" value="1"/>
</dbReference>
<dbReference type="Pfam" id="PF10118">
    <property type="entry name" value="Metal_hydrol"/>
    <property type="match status" value="1"/>
</dbReference>
<reference evidence="2 3" key="1">
    <citation type="submission" date="2019-02" db="EMBL/GenBank/DDBJ databases">
        <title>Genomic Encyclopedia of Type Strains, Phase IV (KMG-IV): sequencing the most valuable type-strain genomes for metagenomic binning, comparative biology and taxonomic classification.</title>
        <authorList>
            <person name="Goeker M."/>
        </authorList>
    </citation>
    <scope>NUCLEOTIDE SEQUENCE [LARGE SCALE GENOMIC DNA]</scope>
    <source>
        <strain evidence="2 3">DSM 105135</strain>
    </source>
</reference>
<evidence type="ECO:0000256" key="1">
    <source>
        <dbReference type="SAM" id="Phobius"/>
    </source>
</evidence>
<comment type="caution">
    <text evidence="2">The sequence shown here is derived from an EMBL/GenBank/DDBJ whole genome shotgun (WGS) entry which is preliminary data.</text>
</comment>
<sequence length="306" mass="34560">MHEQTVREMMSREARKTNGASVGIPARLMDFPLPEGRPRFPFFGGNALASSLFAVFSAIFPPGERFFVESVRRFRDTITDETLKAQISGFIGQEAIHGREHEHLNTWLAAQGYDIALADRHIRFSLGLLERLPPSQQLACTAFMEHFTAHLAEQWLTHAEFRTSTDAEVLKLWSWHAIEELEHKSVAFDVHARVSPAAYRERVLAGPLVLGALLPGIAFSWGAILVKQGEALSLREHRRGLKALLGKNGFVTRVLAHVPDWFARDFHPDQQQTDAVEREWRERLFGAQGELNAHFRNREAVLKAAA</sequence>
<dbReference type="InterPro" id="IPR016516">
    <property type="entry name" value="UCP07580"/>
</dbReference>
<keyword evidence="1" id="KW-1133">Transmembrane helix</keyword>
<dbReference type="EMBL" id="SHKX01000013">
    <property type="protein sequence ID" value="RZU38571.1"/>
    <property type="molecule type" value="Genomic_DNA"/>
</dbReference>
<accession>A0A4Q7YNZ9</accession>